<evidence type="ECO:0000313" key="2">
    <source>
        <dbReference type="EMBL" id="GLQ71870.1"/>
    </source>
</evidence>
<feature type="domain" description="Transcriptional regulator HTH-type FeoC" evidence="1">
    <location>
        <begin position="2"/>
        <end position="59"/>
    </location>
</feature>
<keyword evidence="3" id="KW-1185">Reference proteome</keyword>
<dbReference type="InterPro" id="IPR036390">
    <property type="entry name" value="WH_DNA-bd_sf"/>
</dbReference>
<proteinExistence type="predicted"/>
<dbReference type="SUPFAM" id="SSF46785">
    <property type="entry name" value="Winged helix' DNA-binding domain"/>
    <property type="match status" value="1"/>
</dbReference>
<evidence type="ECO:0000259" key="1">
    <source>
        <dbReference type="Pfam" id="PF09012"/>
    </source>
</evidence>
<dbReference type="RefSeq" id="WP_101113538.1">
    <property type="nucleotide sequence ID" value="NZ_AP025144.1"/>
</dbReference>
<dbReference type="Proteomes" id="UP001156690">
    <property type="component" value="Unassembled WGS sequence"/>
</dbReference>
<dbReference type="InterPro" id="IPR036388">
    <property type="entry name" value="WH-like_DNA-bd_sf"/>
</dbReference>
<sequence>MILTEISEYMSQNGTVSQSKLARHFHMSEDGVDAMLTFWMKKGKVTKISAKGDHTASYCWISRPEQIAMNVIIG</sequence>
<comment type="caution">
    <text evidence="2">The sequence shown here is derived from an EMBL/GenBank/DDBJ whole genome shotgun (WGS) entry which is preliminary data.</text>
</comment>
<reference evidence="3" key="1">
    <citation type="journal article" date="2019" name="Int. J. Syst. Evol. Microbiol.">
        <title>The Global Catalogue of Microorganisms (GCM) 10K type strain sequencing project: providing services to taxonomists for standard genome sequencing and annotation.</title>
        <authorList>
            <consortium name="The Broad Institute Genomics Platform"/>
            <consortium name="The Broad Institute Genome Sequencing Center for Infectious Disease"/>
            <person name="Wu L."/>
            <person name="Ma J."/>
        </authorList>
    </citation>
    <scope>NUCLEOTIDE SEQUENCE [LARGE SCALE GENOMIC DNA]</scope>
    <source>
        <strain evidence="3">NBRC 15640</strain>
    </source>
</reference>
<accession>A0AAV5NN35</accession>
<dbReference type="AlphaFoldDB" id="A0AAV5NN35"/>
<name>A0AAV5NN35_9VIBR</name>
<dbReference type="Pfam" id="PF09012">
    <property type="entry name" value="FeoC"/>
    <property type="match status" value="1"/>
</dbReference>
<gene>
    <name evidence="2" type="ORF">GCM10007932_12300</name>
</gene>
<dbReference type="Gene3D" id="1.10.10.10">
    <property type="entry name" value="Winged helix-like DNA-binding domain superfamily/Winged helix DNA-binding domain"/>
    <property type="match status" value="1"/>
</dbReference>
<dbReference type="InterPro" id="IPR015102">
    <property type="entry name" value="Tscrpt_reg_HTH_FeoC"/>
</dbReference>
<evidence type="ECO:0000313" key="3">
    <source>
        <dbReference type="Proteomes" id="UP001156690"/>
    </source>
</evidence>
<protein>
    <recommendedName>
        <fullName evidence="1">Transcriptional regulator HTH-type FeoC domain-containing protein</fullName>
    </recommendedName>
</protein>
<organism evidence="2 3">
    <name type="scientific">Vibrio penaeicida</name>
    <dbReference type="NCBI Taxonomy" id="104609"/>
    <lineage>
        <taxon>Bacteria</taxon>
        <taxon>Pseudomonadati</taxon>
        <taxon>Pseudomonadota</taxon>
        <taxon>Gammaproteobacteria</taxon>
        <taxon>Vibrionales</taxon>
        <taxon>Vibrionaceae</taxon>
        <taxon>Vibrio</taxon>
    </lineage>
</organism>
<dbReference type="EMBL" id="BSNX01000008">
    <property type="protein sequence ID" value="GLQ71870.1"/>
    <property type="molecule type" value="Genomic_DNA"/>
</dbReference>